<evidence type="ECO:0000313" key="1">
    <source>
        <dbReference type="EMBL" id="KGQ01701.1"/>
    </source>
</evidence>
<sequence length="65" mass="6862">MAPVSNQVSTTGERVATDPTLHAIAKVVGHTLAQGCVLPGVYGEGYVVLPKSSNPGRIERNFQEI</sequence>
<dbReference type="InterPro" id="IPR036812">
    <property type="entry name" value="NAD(P)_OxRdtase_dom_sf"/>
</dbReference>
<proteinExistence type="predicted"/>
<dbReference type="KEGG" id="pbl:PAAG_11547"/>
<protein>
    <submittedName>
        <fullName evidence="1">Uncharacterized protein</fullName>
    </submittedName>
</protein>
<dbReference type="VEuPathDB" id="FungiDB:PAAG_11547"/>
<keyword evidence="2" id="KW-1185">Reference proteome</keyword>
<accession>A0A0A2V1R4</accession>
<organism evidence="1 2">
    <name type="scientific">Paracoccidioides lutzii (strain ATCC MYA-826 / Pb01)</name>
    <name type="common">Paracoccidioides brasiliensis</name>
    <dbReference type="NCBI Taxonomy" id="502779"/>
    <lineage>
        <taxon>Eukaryota</taxon>
        <taxon>Fungi</taxon>
        <taxon>Dikarya</taxon>
        <taxon>Ascomycota</taxon>
        <taxon>Pezizomycotina</taxon>
        <taxon>Eurotiomycetes</taxon>
        <taxon>Eurotiomycetidae</taxon>
        <taxon>Onygenales</taxon>
        <taxon>Ajellomycetaceae</taxon>
        <taxon>Paracoccidioides</taxon>
    </lineage>
</organism>
<dbReference type="Proteomes" id="UP000002059">
    <property type="component" value="Partially assembled WGS sequence"/>
</dbReference>
<dbReference type="RefSeq" id="XP_015703203.1">
    <property type="nucleotide sequence ID" value="XM_015847179.1"/>
</dbReference>
<evidence type="ECO:0000313" key="2">
    <source>
        <dbReference type="Proteomes" id="UP000002059"/>
    </source>
</evidence>
<dbReference type="Gene3D" id="3.20.20.100">
    <property type="entry name" value="NADP-dependent oxidoreductase domain"/>
    <property type="match status" value="1"/>
</dbReference>
<dbReference type="OrthoDB" id="416253at2759"/>
<dbReference type="GeneID" id="26970508"/>
<dbReference type="HOGENOM" id="CLU_2850311_0_0_1"/>
<dbReference type="EMBL" id="KN293997">
    <property type="protein sequence ID" value="KGQ01701.1"/>
    <property type="molecule type" value="Genomic_DNA"/>
</dbReference>
<dbReference type="AlphaFoldDB" id="A0A0A2V1R4"/>
<name>A0A0A2V1R4_PARBA</name>
<reference evidence="1 2" key="1">
    <citation type="journal article" date="2011" name="PLoS Genet.">
        <title>Comparative genomic analysis of human fungal pathogens causing paracoccidioidomycosis.</title>
        <authorList>
            <person name="Desjardins C.A."/>
            <person name="Champion M.D."/>
            <person name="Holder J.W."/>
            <person name="Muszewska A."/>
            <person name="Goldberg J."/>
            <person name="Bailao A.M."/>
            <person name="Brigido M.M."/>
            <person name="Ferreira M.E."/>
            <person name="Garcia A.M."/>
            <person name="Grynberg M."/>
            <person name="Gujja S."/>
            <person name="Heiman D.I."/>
            <person name="Henn M.R."/>
            <person name="Kodira C.D."/>
            <person name="Leon-Narvaez H."/>
            <person name="Longo L.V."/>
            <person name="Ma L.J."/>
            <person name="Malavazi I."/>
            <person name="Matsuo A.L."/>
            <person name="Morais F.V."/>
            <person name="Pereira M."/>
            <person name="Rodriguez-Brito S."/>
            <person name="Sakthikumar S."/>
            <person name="Salem-Izacc S.M."/>
            <person name="Sykes S.M."/>
            <person name="Teixeira M.M."/>
            <person name="Vallejo M.C."/>
            <person name="Walter M.E."/>
            <person name="Yandava C."/>
            <person name="Young S."/>
            <person name="Zeng Q."/>
            <person name="Zucker J."/>
            <person name="Felipe M.S."/>
            <person name="Goldman G.H."/>
            <person name="Haas B.J."/>
            <person name="McEwen J.G."/>
            <person name="Nino-Vega G."/>
            <person name="Puccia R."/>
            <person name="San-Blas G."/>
            <person name="Soares C.M."/>
            <person name="Birren B.W."/>
            <person name="Cuomo C.A."/>
        </authorList>
    </citation>
    <scope>NUCLEOTIDE SEQUENCE [LARGE SCALE GENOMIC DNA]</scope>
    <source>
        <strain evidence="2">ATCC MYA-826 / Pb01</strain>
    </source>
</reference>
<dbReference type="SUPFAM" id="SSF51430">
    <property type="entry name" value="NAD(P)-linked oxidoreductase"/>
    <property type="match status" value="1"/>
</dbReference>
<gene>
    <name evidence="1" type="ORF">PAAG_11547</name>
</gene>
<dbReference type="STRING" id="502779.A0A0A2V1R4"/>